<dbReference type="Proteomes" id="UP001175271">
    <property type="component" value="Unassembled WGS sequence"/>
</dbReference>
<dbReference type="SMART" id="SM00184">
    <property type="entry name" value="RING"/>
    <property type="match status" value="1"/>
</dbReference>
<dbReference type="GO" id="GO:0005634">
    <property type="term" value="C:nucleus"/>
    <property type="evidence" value="ECO:0007669"/>
    <property type="project" value="InterPro"/>
</dbReference>
<sequence>MSFVRFNCIICLDWLDDSKNIACPPCGHNFHEECIEKLLHDDNGNVQECATCPCCRSGFTKAELRRNFFSTAVFGATTPIEELQNARSAIELLEKSLTAMRAKVELLESASFEGEAEEDPEEVLLEEGEVEQEVAVQASSSESSSIPSSWETPRSRRSRHPRARRLATTVLFC</sequence>
<dbReference type="PANTHER" id="PTHR16047:SF7">
    <property type="entry name" value="E3 UBIQUITIN-PROTEIN LIGASE RFWD3"/>
    <property type="match status" value="1"/>
</dbReference>
<dbReference type="Gene3D" id="3.30.40.10">
    <property type="entry name" value="Zinc/RING finger domain, C3HC4 (zinc finger)"/>
    <property type="match status" value="1"/>
</dbReference>
<dbReference type="GO" id="GO:0016567">
    <property type="term" value="P:protein ubiquitination"/>
    <property type="evidence" value="ECO:0007669"/>
    <property type="project" value="InterPro"/>
</dbReference>
<evidence type="ECO:0000256" key="2">
    <source>
        <dbReference type="ARBA" id="ARBA00022833"/>
    </source>
</evidence>
<dbReference type="PANTHER" id="PTHR16047">
    <property type="entry name" value="RFWD3 PROTEIN"/>
    <property type="match status" value="1"/>
</dbReference>
<feature type="compositionally biased region" description="Low complexity" evidence="5">
    <location>
        <begin position="133"/>
        <end position="151"/>
    </location>
</feature>
<evidence type="ECO:0000313" key="7">
    <source>
        <dbReference type="EMBL" id="KAK0412764.1"/>
    </source>
</evidence>
<evidence type="ECO:0000256" key="5">
    <source>
        <dbReference type="SAM" id="MobiDB-lite"/>
    </source>
</evidence>
<evidence type="ECO:0000313" key="8">
    <source>
        <dbReference type="Proteomes" id="UP001175271"/>
    </source>
</evidence>
<organism evidence="7 8">
    <name type="scientific">Steinernema hermaphroditum</name>
    <dbReference type="NCBI Taxonomy" id="289476"/>
    <lineage>
        <taxon>Eukaryota</taxon>
        <taxon>Metazoa</taxon>
        <taxon>Ecdysozoa</taxon>
        <taxon>Nematoda</taxon>
        <taxon>Chromadorea</taxon>
        <taxon>Rhabditida</taxon>
        <taxon>Tylenchina</taxon>
        <taxon>Panagrolaimomorpha</taxon>
        <taxon>Strongyloidoidea</taxon>
        <taxon>Steinernematidae</taxon>
        <taxon>Steinernema</taxon>
    </lineage>
</organism>
<dbReference type="EMBL" id="JAUCMV010000003">
    <property type="protein sequence ID" value="KAK0412764.1"/>
    <property type="molecule type" value="Genomic_DNA"/>
</dbReference>
<dbReference type="InterPro" id="IPR013083">
    <property type="entry name" value="Znf_RING/FYVE/PHD"/>
</dbReference>
<dbReference type="InterPro" id="IPR001841">
    <property type="entry name" value="Znf_RING"/>
</dbReference>
<feature type="compositionally biased region" description="Basic residues" evidence="5">
    <location>
        <begin position="155"/>
        <end position="165"/>
    </location>
</feature>
<dbReference type="GO" id="GO:0008270">
    <property type="term" value="F:zinc ion binding"/>
    <property type="evidence" value="ECO:0007669"/>
    <property type="project" value="UniProtKB-KW"/>
</dbReference>
<dbReference type="SUPFAM" id="SSF57850">
    <property type="entry name" value="RING/U-box"/>
    <property type="match status" value="1"/>
</dbReference>
<keyword evidence="8" id="KW-1185">Reference proteome</keyword>
<name>A0AA39HXS3_9BILA</name>
<dbReference type="CDD" id="cd16448">
    <property type="entry name" value="RING-H2"/>
    <property type="match status" value="1"/>
</dbReference>
<keyword evidence="1 3" id="KW-0479">Metal-binding</keyword>
<comment type="caution">
    <text evidence="7">The sequence shown here is derived from an EMBL/GenBank/DDBJ whole genome shotgun (WGS) entry which is preliminary data.</text>
</comment>
<dbReference type="PROSITE" id="PS50089">
    <property type="entry name" value="ZF_RING_2"/>
    <property type="match status" value="1"/>
</dbReference>
<reference evidence="7" key="1">
    <citation type="submission" date="2023-06" db="EMBL/GenBank/DDBJ databases">
        <title>Genomic analysis of the entomopathogenic nematode Steinernema hermaphroditum.</title>
        <authorList>
            <person name="Schwarz E.M."/>
            <person name="Heppert J.K."/>
            <person name="Baniya A."/>
            <person name="Schwartz H.T."/>
            <person name="Tan C.-H."/>
            <person name="Antoshechkin I."/>
            <person name="Sternberg P.W."/>
            <person name="Goodrich-Blair H."/>
            <person name="Dillman A.R."/>
        </authorList>
    </citation>
    <scope>NUCLEOTIDE SEQUENCE</scope>
    <source>
        <strain evidence="7">PS9179</strain>
        <tissue evidence="7">Whole animal</tissue>
    </source>
</reference>
<dbReference type="GO" id="GO:0036297">
    <property type="term" value="P:interstrand cross-link repair"/>
    <property type="evidence" value="ECO:0007669"/>
    <property type="project" value="InterPro"/>
</dbReference>
<keyword evidence="1 3" id="KW-0863">Zinc-finger</keyword>
<dbReference type="GO" id="GO:0004842">
    <property type="term" value="F:ubiquitin-protein transferase activity"/>
    <property type="evidence" value="ECO:0007669"/>
    <property type="project" value="InterPro"/>
</dbReference>
<keyword evidence="2" id="KW-0862">Zinc</keyword>
<feature type="region of interest" description="Disordered" evidence="5">
    <location>
        <begin position="130"/>
        <end position="168"/>
    </location>
</feature>
<gene>
    <name evidence="7" type="ORF">QR680_006396</name>
</gene>
<protein>
    <recommendedName>
        <fullName evidence="6">RING-type domain-containing protein</fullName>
    </recommendedName>
</protein>
<dbReference type="Pfam" id="PF13639">
    <property type="entry name" value="zf-RING_2"/>
    <property type="match status" value="1"/>
</dbReference>
<feature type="coiled-coil region" evidence="4">
    <location>
        <begin position="83"/>
        <end position="110"/>
    </location>
</feature>
<accession>A0AA39HXS3</accession>
<keyword evidence="4" id="KW-0175">Coiled coil</keyword>
<proteinExistence type="predicted"/>
<dbReference type="InterPro" id="IPR037381">
    <property type="entry name" value="RFWD3"/>
</dbReference>
<evidence type="ECO:0000256" key="4">
    <source>
        <dbReference type="SAM" id="Coils"/>
    </source>
</evidence>
<evidence type="ECO:0000256" key="1">
    <source>
        <dbReference type="ARBA" id="ARBA00022771"/>
    </source>
</evidence>
<evidence type="ECO:0000256" key="3">
    <source>
        <dbReference type="PROSITE-ProRule" id="PRU00175"/>
    </source>
</evidence>
<dbReference type="AlphaFoldDB" id="A0AA39HXS3"/>
<feature type="domain" description="RING-type" evidence="6">
    <location>
        <begin position="8"/>
        <end position="56"/>
    </location>
</feature>
<evidence type="ECO:0000259" key="6">
    <source>
        <dbReference type="PROSITE" id="PS50089"/>
    </source>
</evidence>